<dbReference type="EMBL" id="PKRU02000017">
    <property type="protein sequence ID" value="RPD37235.1"/>
    <property type="molecule type" value="Genomic_DNA"/>
</dbReference>
<proteinExistence type="predicted"/>
<protein>
    <submittedName>
        <fullName evidence="1">Uncharacterized protein</fullName>
    </submittedName>
</protein>
<gene>
    <name evidence="1" type="ORF">C0030_003500</name>
</gene>
<dbReference type="Proteomes" id="UP000236895">
    <property type="component" value="Unassembled WGS sequence"/>
</dbReference>
<sequence length="405" mass="46633">MSATREYERLYKIDSFRVSDSVRVPDEILVRTSNNIPIPNNIPVRIPIPNNIPFPDIFSPPLPKPYEIPSYRFHFLLDPVTGSFTPVIAHKALHVLKPAPRGVKEGKNRSKVLASYRMFSKFNQLFFGKYQEFDEIVKRFYDALPAKLTRFKGRDGKWRRKTINPLEMIDVVVANFDQVDLVSVAGNWFKDEITDRYIGFWGNVSRNAAIRLGSPRGYDTLSAFVKKTQDDSLLIPFKKEDKPLGYPDKSISPFSSENASRGLDGLVNEYMNYDDPDQRYRRGVAGLPAYFANYVALKVADTRFDNILRSMIYDEAKVTQRDKYGHVVVQKGDFIVSNKKIIDSAYKKFGFLGDVFKEASYSMMQHSDSSFDEEAVTTHRRNIKSSYRVPHEKSGHHFMVEFVEK</sequence>
<evidence type="ECO:0000313" key="1">
    <source>
        <dbReference type="EMBL" id="RPD37235.1"/>
    </source>
</evidence>
<name>A0A424FM78_9HYPH</name>
<dbReference type="AlphaFoldDB" id="A0A424FM78"/>
<dbReference type="RefSeq" id="WP_103847524.1">
    <property type="nucleotide sequence ID" value="NZ_PKRU02000017.1"/>
</dbReference>
<reference evidence="1 2" key="1">
    <citation type="submission" date="2018-11" db="EMBL/GenBank/DDBJ databases">
        <title>Genome Analysis of Haplotype D of Candidatus Liberibacter Solanacearum.</title>
        <authorList>
            <person name="Katsir L."/>
            <person name="Ruan Z."/>
            <person name="Santos Garcia D."/>
            <person name="Piasezky A."/>
            <person name="Jiang J."/>
            <person name="Sela N."/>
            <person name="Freilich S."/>
            <person name="Bahar O."/>
        </authorList>
    </citation>
    <scope>NUCLEOTIDE SEQUENCE [LARGE SCALE GENOMIC DNA]</scope>
    <source>
        <strain evidence="2">haplotype D1</strain>
    </source>
</reference>
<evidence type="ECO:0000313" key="2">
    <source>
        <dbReference type="Proteomes" id="UP000236895"/>
    </source>
</evidence>
<accession>A0A424FM78</accession>
<comment type="caution">
    <text evidence="1">The sequence shown here is derived from an EMBL/GenBank/DDBJ whole genome shotgun (WGS) entry which is preliminary data.</text>
</comment>
<organism evidence="1 2">
    <name type="scientific">Candidatus Liberibacter solanacearum</name>
    <dbReference type="NCBI Taxonomy" id="556287"/>
    <lineage>
        <taxon>Bacteria</taxon>
        <taxon>Pseudomonadati</taxon>
        <taxon>Pseudomonadota</taxon>
        <taxon>Alphaproteobacteria</taxon>
        <taxon>Hyphomicrobiales</taxon>
        <taxon>Rhizobiaceae</taxon>
        <taxon>Liberibacter</taxon>
    </lineage>
</organism>